<sequence>MKKTLTAIIVLILSLIPLYAGGSAESTADNVAVAEDFVVSYPVANDGQTLDIWCPIQAPAAKYITSYNEQEIYNEIEKNTGISTNYIHPALGQEKEQLGLLIAGGDLPDIIQIRDLYSGGASSGVDDGIFYDLTDLVKTYAPDYYALITQDDLMYKLATDNDGRIVAFHLLKSTAPEFYRINFTDAVIEKYGIEEMPVTLDDYEEIFSRMAADGLAGFALPMNGQLDQFMWPFGITPGFFLDENGNVAYGAYTEEYRDYLEFMHDWYSKGYIYKDFMSNLSTNQRRALYSNLQVGMLYDAVDLAKSQAESAGLKSYPANYPRQYEGQKIPFRTVYEETLPVTQSGSSMATVVTTSCENPELAVQYLNYFYTQEGADLCNWGIKDKAYTVDENGQKHFTDYMLNNPDIALGDVQTLLKIHLTAKLAEPDVVCNPNVISNEEALELRMMYSDDPNVDDSQVLPVFELSAEAAYDRSRILRDITTYIDEMTVKFITGATPLTEYDSYMAQLKSMGIEDAIAITQQEYETFMSKPGLESL</sequence>
<dbReference type="Proteomes" id="UP000823633">
    <property type="component" value="Unassembled WGS sequence"/>
</dbReference>
<evidence type="ECO:0000256" key="5">
    <source>
        <dbReference type="ARBA" id="ARBA00023136"/>
    </source>
</evidence>
<evidence type="ECO:0000256" key="4">
    <source>
        <dbReference type="ARBA" id="ARBA00022729"/>
    </source>
</evidence>
<gene>
    <name evidence="9" type="ORF">IAC42_08290</name>
</gene>
<name>A0A9D9HBB5_9SPIR</name>
<evidence type="ECO:0000256" key="1">
    <source>
        <dbReference type="ARBA" id="ARBA00004418"/>
    </source>
</evidence>
<dbReference type="Pfam" id="PF01547">
    <property type="entry name" value="SBP_bac_1"/>
    <property type="match status" value="1"/>
</dbReference>
<dbReference type="EMBL" id="JADIMU010000055">
    <property type="protein sequence ID" value="MBO8443733.1"/>
    <property type="molecule type" value="Genomic_DNA"/>
</dbReference>
<dbReference type="GO" id="GO:0042597">
    <property type="term" value="C:periplasmic space"/>
    <property type="evidence" value="ECO:0007669"/>
    <property type="project" value="UniProtKB-SubCell"/>
</dbReference>
<evidence type="ECO:0000256" key="6">
    <source>
        <dbReference type="ARBA" id="ARBA00023139"/>
    </source>
</evidence>
<comment type="caution">
    <text evidence="9">The sequence shown here is derived from an EMBL/GenBank/DDBJ whole genome shotgun (WGS) entry which is preliminary data.</text>
</comment>
<feature type="chain" id="PRO_5039702125" evidence="8">
    <location>
        <begin position="21"/>
        <end position="536"/>
    </location>
</feature>
<evidence type="ECO:0000256" key="3">
    <source>
        <dbReference type="ARBA" id="ARBA00022475"/>
    </source>
</evidence>
<reference evidence="9" key="1">
    <citation type="submission" date="2020-10" db="EMBL/GenBank/DDBJ databases">
        <authorList>
            <person name="Gilroy R."/>
        </authorList>
    </citation>
    <scope>NUCLEOTIDE SEQUENCE</scope>
    <source>
        <strain evidence="9">11167</strain>
    </source>
</reference>
<dbReference type="PANTHER" id="PTHR43649">
    <property type="entry name" value="ARABINOSE-BINDING PROTEIN-RELATED"/>
    <property type="match status" value="1"/>
</dbReference>
<dbReference type="AlphaFoldDB" id="A0A9D9HBB5"/>
<dbReference type="InterPro" id="IPR006059">
    <property type="entry name" value="SBP"/>
</dbReference>
<evidence type="ECO:0000256" key="8">
    <source>
        <dbReference type="SAM" id="SignalP"/>
    </source>
</evidence>
<evidence type="ECO:0000313" key="9">
    <source>
        <dbReference type="EMBL" id="MBO8443733.1"/>
    </source>
</evidence>
<comment type="subcellular location">
    <subcellularLocation>
        <location evidence="1">Periplasm</location>
    </subcellularLocation>
</comment>
<dbReference type="InterPro" id="IPR050490">
    <property type="entry name" value="Bact_solute-bd_prot1"/>
</dbReference>
<reference evidence="9" key="2">
    <citation type="journal article" date="2021" name="PeerJ">
        <title>Extensive microbial diversity within the chicken gut microbiome revealed by metagenomics and culture.</title>
        <authorList>
            <person name="Gilroy R."/>
            <person name="Ravi A."/>
            <person name="Getino M."/>
            <person name="Pursley I."/>
            <person name="Horton D.L."/>
            <person name="Alikhan N.F."/>
            <person name="Baker D."/>
            <person name="Gharbi K."/>
            <person name="Hall N."/>
            <person name="Watson M."/>
            <person name="Adriaenssens E.M."/>
            <person name="Foster-Nyarko E."/>
            <person name="Jarju S."/>
            <person name="Secka A."/>
            <person name="Antonio M."/>
            <person name="Oren A."/>
            <person name="Chaudhuri R.R."/>
            <person name="La Ragione R."/>
            <person name="Hildebrand F."/>
            <person name="Pallen M.J."/>
        </authorList>
    </citation>
    <scope>NUCLEOTIDE SEQUENCE</scope>
    <source>
        <strain evidence="9">11167</strain>
    </source>
</reference>
<evidence type="ECO:0000313" key="10">
    <source>
        <dbReference type="Proteomes" id="UP000823633"/>
    </source>
</evidence>
<feature type="signal peptide" evidence="8">
    <location>
        <begin position="1"/>
        <end position="20"/>
    </location>
</feature>
<keyword evidence="5" id="KW-0472">Membrane</keyword>
<keyword evidence="4 8" id="KW-0732">Signal</keyword>
<organism evidence="9 10">
    <name type="scientific">Candidatus Aphodenecus pullistercoris</name>
    <dbReference type="NCBI Taxonomy" id="2840669"/>
    <lineage>
        <taxon>Bacteria</taxon>
        <taxon>Pseudomonadati</taxon>
        <taxon>Spirochaetota</taxon>
        <taxon>Spirochaetia</taxon>
        <taxon>Spirochaetales</taxon>
        <taxon>Candidatus Aphodenecus</taxon>
    </lineage>
</organism>
<dbReference type="Gene3D" id="3.40.190.10">
    <property type="entry name" value="Periplasmic binding protein-like II"/>
    <property type="match status" value="2"/>
</dbReference>
<keyword evidence="6" id="KW-0564">Palmitate</keyword>
<comment type="similarity">
    <text evidence="2">Belongs to the bacterial solute-binding protein 1 family.</text>
</comment>
<keyword evidence="3" id="KW-1003">Cell membrane</keyword>
<dbReference type="SUPFAM" id="SSF53850">
    <property type="entry name" value="Periplasmic binding protein-like II"/>
    <property type="match status" value="1"/>
</dbReference>
<evidence type="ECO:0000256" key="2">
    <source>
        <dbReference type="ARBA" id="ARBA00008520"/>
    </source>
</evidence>
<accession>A0A9D9HBB5</accession>
<keyword evidence="7" id="KW-0449">Lipoprotein</keyword>
<proteinExistence type="inferred from homology"/>
<dbReference type="PANTHER" id="PTHR43649:SF33">
    <property type="entry name" value="POLYGALACTURONAN_RHAMNOGALACTURONAN-BINDING PROTEIN YTCQ"/>
    <property type="match status" value="1"/>
</dbReference>
<evidence type="ECO:0000256" key="7">
    <source>
        <dbReference type="ARBA" id="ARBA00023288"/>
    </source>
</evidence>
<protein>
    <submittedName>
        <fullName evidence="9">Extracellular solute-binding protein</fullName>
    </submittedName>
</protein>